<evidence type="ECO:0000313" key="1">
    <source>
        <dbReference type="EMBL" id="KAK3919996.1"/>
    </source>
</evidence>
<evidence type="ECO:0000313" key="2">
    <source>
        <dbReference type="Proteomes" id="UP001219518"/>
    </source>
</evidence>
<dbReference type="AlphaFoldDB" id="A0AAE1HG16"/>
<reference evidence="1" key="1">
    <citation type="submission" date="2021-07" db="EMBL/GenBank/DDBJ databases">
        <authorList>
            <person name="Catto M.A."/>
            <person name="Jacobson A."/>
            <person name="Kennedy G."/>
            <person name="Labadie P."/>
            <person name="Hunt B.G."/>
            <person name="Srinivasan R."/>
        </authorList>
    </citation>
    <scope>NUCLEOTIDE SEQUENCE</scope>
    <source>
        <strain evidence="1">PL_HMW_Pooled</strain>
        <tissue evidence="1">Head</tissue>
    </source>
</reference>
<organism evidence="1 2">
    <name type="scientific">Frankliniella fusca</name>
    <dbReference type="NCBI Taxonomy" id="407009"/>
    <lineage>
        <taxon>Eukaryota</taxon>
        <taxon>Metazoa</taxon>
        <taxon>Ecdysozoa</taxon>
        <taxon>Arthropoda</taxon>
        <taxon>Hexapoda</taxon>
        <taxon>Insecta</taxon>
        <taxon>Pterygota</taxon>
        <taxon>Neoptera</taxon>
        <taxon>Paraneoptera</taxon>
        <taxon>Thysanoptera</taxon>
        <taxon>Terebrantia</taxon>
        <taxon>Thripoidea</taxon>
        <taxon>Thripidae</taxon>
        <taxon>Frankliniella</taxon>
    </lineage>
</organism>
<keyword evidence="2" id="KW-1185">Reference proteome</keyword>
<accession>A0AAE1HG16</accession>
<gene>
    <name evidence="1" type="ORF">KUF71_009283</name>
</gene>
<name>A0AAE1HG16_9NEOP</name>
<dbReference type="Proteomes" id="UP001219518">
    <property type="component" value="Unassembled WGS sequence"/>
</dbReference>
<protein>
    <submittedName>
        <fullName evidence="1">Vacuolar protein sorting-associated protein 60.2</fullName>
    </submittedName>
</protein>
<dbReference type="EMBL" id="JAHWGI010000985">
    <property type="protein sequence ID" value="KAK3919996.1"/>
    <property type="molecule type" value="Genomic_DNA"/>
</dbReference>
<sequence length="258" mass="29822">MGNLSLLQGQVIKEIYCLSKFLKFLLRVLLKVNADRAGWCHLHHQTIVICQKEEMKKIPFHLCHHIKHPLLCLLKMNSQRSGRLSLRAQVIYEGGLPASNQIVLERLELLNSRVNSLISMQRRILSYVIPEEEQDLNDEFNEDLPSFPLQNSDAFNNFESFLELKSNRRNFVNFLTALFKADATEKEATGKMLQTVISNRLSRLISWGSSGGTKIKFESSRCNSTMRCAILKVFPNSKLSRYENKCQKWFNTSNQRKV</sequence>
<comment type="caution">
    <text evidence="1">The sequence shown here is derived from an EMBL/GenBank/DDBJ whole genome shotgun (WGS) entry which is preliminary data.</text>
</comment>
<reference evidence="1" key="2">
    <citation type="journal article" date="2023" name="BMC Genomics">
        <title>Pest status, molecular evolution, and epigenetic factors derived from the genome assembly of Frankliniella fusca, a thysanopteran phytovirus vector.</title>
        <authorList>
            <person name="Catto M.A."/>
            <person name="Labadie P.E."/>
            <person name="Jacobson A.L."/>
            <person name="Kennedy G.G."/>
            <person name="Srinivasan R."/>
            <person name="Hunt B.G."/>
        </authorList>
    </citation>
    <scope>NUCLEOTIDE SEQUENCE</scope>
    <source>
        <strain evidence="1">PL_HMW_Pooled</strain>
    </source>
</reference>
<proteinExistence type="predicted"/>